<evidence type="ECO:0000313" key="11">
    <source>
        <dbReference type="EMBL" id="CNL00714.1"/>
    </source>
</evidence>
<dbReference type="FunFam" id="3.30.450.90:FF:000001">
    <property type="entry name" value="Type II secretion system ATPase GspE"/>
    <property type="match status" value="1"/>
</dbReference>
<dbReference type="GO" id="GO:0015627">
    <property type="term" value="C:type II protein secretion system complex"/>
    <property type="evidence" value="ECO:0007669"/>
    <property type="project" value="TreeGrafter"/>
</dbReference>
<evidence type="ECO:0000256" key="8">
    <source>
        <dbReference type="ARBA" id="ARBA00034006"/>
    </source>
</evidence>
<evidence type="ECO:0000256" key="2">
    <source>
        <dbReference type="ARBA" id="ARBA00003288"/>
    </source>
</evidence>
<sequence>MNDEKYNDIALPLTFDWARDNGIVLLPMERGCQLLCRHSTSLDAILEGNRVGQYPIELKLVSDDEFNNNLIFLYQKSAAQSYQIINSIHDDIDLYSFAGEISAQQDLLSTDNEAPVIKLINTILIEAIRELASDIHMESFDKKMIIRFRIDGVLKKILELQHQVALLLVSRIKVMAKLDIAEKRIPQDGRITLNLVNRTLDVRVSVLPSNHGERVVMRLLDKNSIKLDLHSLGMSLANCTAMKELVIRPHGIILVVGPTGAGKSTTLYAALMGIDSNERNIMTVEDPIEFDIAGISQTQVNSKIDMTFARCLRAMLRQDPDVVLIGEIRDVETAQIAVQASLTGHLVLSTLHANSAIGAVTRLKDMNVEPFMLSSSLLAVLSQRLVRKLCIACRQEYVFTSDELQRLNVIREGGLTVSGYRASGCNKCNLTGYQGRIALHELLIINKNLREGIYKGCGEIELANLAQESIRSIQQDGVNKVIAGLTTIEEVIRISLEDENGSI</sequence>
<dbReference type="EC" id="7.4.2.8" evidence="6"/>
<dbReference type="EMBL" id="CQEJ01000008">
    <property type="protein sequence ID" value="CNL00714.1"/>
    <property type="molecule type" value="Genomic_DNA"/>
</dbReference>
<dbReference type="CDD" id="cd01129">
    <property type="entry name" value="PulE-GspE-like"/>
    <property type="match status" value="1"/>
</dbReference>
<comment type="function">
    <text evidence="2">ATPase component of the type II secretion system required for the energy-dependent secretion of extracellular factors such as proteases and toxins from the periplasm. Acts as a molecular motor to provide the energy that is required for assembly of the pseudopilus and the extrusion of substrates generated in the cytoplasm.</text>
</comment>
<dbReference type="PANTHER" id="PTHR30258">
    <property type="entry name" value="TYPE II SECRETION SYSTEM PROTEIN GSPE-RELATED"/>
    <property type="match status" value="1"/>
</dbReference>
<dbReference type="SUPFAM" id="SSF160246">
    <property type="entry name" value="EspE N-terminal domain-like"/>
    <property type="match status" value="1"/>
</dbReference>
<keyword evidence="4" id="KW-0547">Nucleotide-binding</keyword>
<comment type="catalytic activity">
    <reaction evidence="8">
        <text>ATP + H2O + cellular proteinSide 1 = ADP + phosphate + cellular proteinSide 2.</text>
        <dbReference type="EC" id="7.4.2.8"/>
    </reaction>
</comment>
<dbReference type="GO" id="GO:0005886">
    <property type="term" value="C:plasma membrane"/>
    <property type="evidence" value="ECO:0007669"/>
    <property type="project" value="TreeGrafter"/>
</dbReference>
<evidence type="ECO:0000256" key="6">
    <source>
        <dbReference type="ARBA" id="ARBA00024382"/>
    </source>
</evidence>
<dbReference type="InterPro" id="IPR027417">
    <property type="entry name" value="P-loop_NTPase"/>
</dbReference>
<dbReference type="Gene3D" id="3.40.50.300">
    <property type="entry name" value="P-loop containing nucleotide triphosphate hydrolases"/>
    <property type="match status" value="1"/>
</dbReference>
<dbReference type="FunFam" id="3.40.50.300:FF:000398">
    <property type="entry name" value="Type IV pilus assembly ATPase PilB"/>
    <property type="match status" value="1"/>
</dbReference>
<dbReference type="STRING" id="1453495.AT01_1668"/>
<keyword evidence="5" id="KW-0067">ATP-binding</keyword>
<dbReference type="InterPro" id="IPR054757">
    <property type="entry name" value="GSPE_N1E"/>
</dbReference>
<comment type="cofactor">
    <cofactor evidence="1">
        <name>Zn(2+)</name>
        <dbReference type="ChEBI" id="CHEBI:29105"/>
    </cofactor>
</comment>
<dbReference type="AlphaFoldDB" id="A0A0T9TT25"/>
<gene>
    <name evidence="11" type="primary">epsE</name>
    <name evidence="11" type="ORF">ERS137965_01752</name>
</gene>
<evidence type="ECO:0000256" key="1">
    <source>
        <dbReference type="ARBA" id="ARBA00001947"/>
    </source>
</evidence>
<reference evidence="11 12" key="1">
    <citation type="submission" date="2015-03" db="EMBL/GenBank/DDBJ databases">
        <authorList>
            <person name="Murphy D."/>
        </authorList>
    </citation>
    <scope>NUCLEOTIDE SEQUENCE [LARGE SCALE GENOMIC DNA]</scope>
    <source>
        <strain evidence="11 12">IP06005</strain>
    </source>
</reference>
<dbReference type="Gene3D" id="3.30.300.160">
    <property type="entry name" value="Type II secretion system, protein E, N-terminal domain"/>
    <property type="match status" value="1"/>
</dbReference>
<comment type="similarity">
    <text evidence="3">Belongs to the GSP E family.</text>
</comment>
<dbReference type="Pfam" id="PF22341">
    <property type="entry name" value="GSPE_N1E"/>
    <property type="match status" value="1"/>
</dbReference>
<protein>
    <recommendedName>
        <fullName evidence="6">protein-secreting ATPase</fullName>
        <ecNumber evidence="6">7.4.2.8</ecNumber>
    </recommendedName>
    <alternativeName>
        <fullName evidence="9">General secretion pathway protein E</fullName>
    </alternativeName>
    <alternativeName>
        <fullName evidence="7">Type II traffic warden ATPase</fullName>
    </alternativeName>
</protein>
<evidence type="ECO:0000256" key="5">
    <source>
        <dbReference type="ARBA" id="ARBA00022840"/>
    </source>
</evidence>
<proteinExistence type="inferred from homology"/>
<feature type="domain" description="Bacterial type II secretion system protein E" evidence="10">
    <location>
        <begin position="316"/>
        <end position="330"/>
    </location>
</feature>
<dbReference type="GO" id="GO:0008564">
    <property type="term" value="F:protein-exporting ATPase activity"/>
    <property type="evidence" value="ECO:0007669"/>
    <property type="project" value="UniProtKB-EC"/>
</dbReference>
<dbReference type="PANTHER" id="PTHR30258:SF27">
    <property type="entry name" value="BACTERIOPHAGE ADSORPTION PROTEIN B-RELATED"/>
    <property type="match status" value="1"/>
</dbReference>
<dbReference type="InterPro" id="IPR001482">
    <property type="entry name" value="T2SS/T4SS_dom"/>
</dbReference>
<dbReference type="eggNOG" id="COG2804">
    <property type="taxonomic scope" value="Bacteria"/>
</dbReference>
<evidence type="ECO:0000256" key="9">
    <source>
        <dbReference type="ARBA" id="ARBA00047206"/>
    </source>
</evidence>
<dbReference type="Gene3D" id="3.30.450.90">
    <property type="match status" value="1"/>
</dbReference>
<accession>A0A0T9TT25</accession>
<dbReference type="Pfam" id="PF00437">
    <property type="entry name" value="T2SSE"/>
    <property type="match status" value="1"/>
</dbReference>
<dbReference type="GO" id="GO:0005524">
    <property type="term" value="F:ATP binding"/>
    <property type="evidence" value="ECO:0007669"/>
    <property type="project" value="UniProtKB-KW"/>
</dbReference>
<evidence type="ECO:0000256" key="4">
    <source>
        <dbReference type="ARBA" id="ARBA00022741"/>
    </source>
</evidence>
<dbReference type="GO" id="GO:0015628">
    <property type="term" value="P:protein secretion by the type II secretion system"/>
    <property type="evidence" value="ECO:0007669"/>
    <property type="project" value="TreeGrafter"/>
</dbReference>
<dbReference type="RefSeq" id="WP_042839697.1">
    <property type="nucleotide sequence ID" value="NZ_CQEJ01000008.1"/>
</dbReference>
<evidence type="ECO:0000256" key="3">
    <source>
        <dbReference type="ARBA" id="ARBA00006611"/>
    </source>
</evidence>
<dbReference type="GO" id="GO:0016887">
    <property type="term" value="F:ATP hydrolysis activity"/>
    <property type="evidence" value="ECO:0007669"/>
    <property type="project" value="TreeGrafter"/>
</dbReference>
<dbReference type="Proteomes" id="UP000041595">
    <property type="component" value="Unassembled WGS sequence"/>
</dbReference>
<name>A0A0T9TT25_YERAL</name>
<dbReference type="PROSITE" id="PS00662">
    <property type="entry name" value="T2SP_E"/>
    <property type="match status" value="1"/>
</dbReference>
<evidence type="ECO:0000259" key="10">
    <source>
        <dbReference type="PROSITE" id="PS00662"/>
    </source>
</evidence>
<dbReference type="InterPro" id="IPR037257">
    <property type="entry name" value="T2SS_E_N_sf"/>
</dbReference>
<organism evidence="11 12">
    <name type="scientific">Yersinia aldovae</name>
    <dbReference type="NCBI Taxonomy" id="29483"/>
    <lineage>
        <taxon>Bacteria</taxon>
        <taxon>Pseudomonadati</taxon>
        <taxon>Pseudomonadota</taxon>
        <taxon>Gammaproteobacteria</taxon>
        <taxon>Enterobacterales</taxon>
        <taxon>Yersiniaceae</taxon>
        <taxon>Yersinia</taxon>
    </lineage>
</organism>
<evidence type="ECO:0000256" key="7">
    <source>
        <dbReference type="ARBA" id="ARBA00031283"/>
    </source>
</evidence>
<evidence type="ECO:0000313" key="12">
    <source>
        <dbReference type="Proteomes" id="UP000041595"/>
    </source>
</evidence>
<dbReference type="SUPFAM" id="SSF52540">
    <property type="entry name" value="P-loop containing nucleoside triphosphate hydrolases"/>
    <property type="match status" value="1"/>
</dbReference>